<organism evidence="5 6">
    <name type="scientific">Myxococcus landrumensis</name>
    <dbReference type="NCBI Taxonomy" id="2813577"/>
    <lineage>
        <taxon>Bacteria</taxon>
        <taxon>Pseudomonadati</taxon>
        <taxon>Myxococcota</taxon>
        <taxon>Myxococcia</taxon>
        <taxon>Myxococcales</taxon>
        <taxon>Cystobacterineae</taxon>
        <taxon>Myxococcaceae</taxon>
        <taxon>Myxococcus</taxon>
    </lineage>
</organism>
<evidence type="ECO:0000256" key="1">
    <source>
        <dbReference type="SAM" id="MobiDB-lite"/>
    </source>
</evidence>
<feature type="region of interest" description="Disordered" evidence="1">
    <location>
        <begin position="22"/>
        <end position="128"/>
    </location>
</feature>
<gene>
    <name evidence="5" type="ORF">JY572_12080</name>
</gene>
<feature type="compositionally biased region" description="Pro residues" evidence="1">
    <location>
        <begin position="101"/>
        <end position="112"/>
    </location>
</feature>
<evidence type="ECO:0000313" key="5">
    <source>
        <dbReference type="EMBL" id="QSQ16734.1"/>
    </source>
</evidence>
<protein>
    <submittedName>
        <fullName evidence="5">PEGA domain-containing protein</fullName>
    </submittedName>
</protein>
<dbReference type="Pfam" id="PF08308">
    <property type="entry name" value="PEGA"/>
    <property type="match status" value="1"/>
</dbReference>
<accession>A0ABX7NED4</accession>
<keyword evidence="2" id="KW-0812">Transmembrane</keyword>
<evidence type="ECO:0000256" key="3">
    <source>
        <dbReference type="SAM" id="SignalP"/>
    </source>
</evidence>
<feature type="transmembrane region" description="Helical" evidence="2">
    <location>
        <begin position="475"/>
        <end position="494"/>
    </location>
</feature>
<dbReference type="InterPro" id="IPR013229">
    <property type="entry name" value="PEGA"/>
</dbReference>
<reference evidence="5 6" key="1">
    <citation type="submission" date="2021-02" db="EMBL/GenBank/DDBJ databases">
        <title>De Novo genome assembly of isolated myxobacteria.</title>
        <authorList>
            <person name="Stevens D.C."/>
        </authorList>
    </citation>
    <scope>NUCLEOTIDE SEQUENCE [LARGE SCALE GENOMIC DNA]</scope>
    <source>
        <strain evidence="5 6">SCHIC003</strain>
    </source>
</reference>
<evidence type="ECO:0000256" key="2">
    <source>
        <dbReference type="SAM" id="Phobius"/>
    </source>
</evidence>
<dbReference type="Proteomes" id="UP000663090">
    <property type="component" value="Chromosome"/>
</dbReference>
<dbReference type="EMBL" id="CP071091">
    <property type="protein sequence ID" value="QSQ16734.1"/>
    <property type="molecule type" value="Genomic_DNA"/>
</dbReference>
<evidence type="ECO:0000259" key="4">
    <source>
        <dbReference type="Pfam" id="PF08308"/>
    </source>
</evidence>
<feature type="chain" id="PRO_5046641154" evidence="3">
    <location>
        <begin position="23"/>
        <end position="511"/>
    </location>
</feature>
<feature type="compositionally biased region" description="Basic residues" evidence="1">
    <location>
        <begin position="24"/>
        <end position="52"/>
    </location>
</feature>
<name>A0ABX7NED4_9BACT</name>
<evidence type="ECO:0000313" key="6">
    <source>
        <dbReference type="Proteomes" id="UP000663090"/>
    </source>
</evidence>
<feature type="signal peptide" evidence="3">
    <location>
        <begin position="1"/>
        <end position="22"/>
    </location>
</feature>
<proteinExistence type="predicted"/>
<keyword evidence="2" id="KW-1133">Transmembrane helix</keyword>
<feature type="domain" description="PEGA" evidence="4">
    <location>
        <begin position="289"/>
        <end position="356"/>
    </location>
</feature>
<keyword evidence="3" id="KW-0732">Signal</keyword>
<keyword evidence="6" id="KW-1185">Reference proteome</keyword>
<sequence>MNTFRRIALLLTLLLAVLPAHAQTTRKKTTRKKAVATKVAKKKPTAKGKKKAPPADDTSPSDTGDVASPQPMVFGEPDDSAAPSDTPKAPESRPALATPAKAPPPASTPPVKPDGRPSLANSAVAPSAGSGPVALFSVPRSAGAAEAAVRLETELRNHLQRGGDVPFVDLGLAFPPSEPLPLTKADGLFEEGRSAYDNLDPETAEARFREAAAAYEKAPGDLRPQRLSETYLFLGASRMLNGDTAGAKESFLRSVVADASTRPDKALFGQDVQKAFDDARAEVAAQPAGTLVVDSLPAGAQVRVRGEDVGVTPLKGVSVAPGRHPVVVSLPGHTSYAQLAEVKPAGSTEVKATLEPGPGLSAIREAAVRAGSQAAFESETLPPETAAIADRLDARYLVLAAVSQDKKGRFAAELQVWDVRTQARLRGVEIDLSGKERDQSPAATAEKVRGFINGAMAPRVAESTGSGESLLKRPWFWAVVGGVAAVTAGAVYVVTQDNGRPFNPVSGGVGF</sequence>
<keyword evidence="2" id="KW-0472">Membrane</keyword>
<dbReference type="RefSeq" id="WP_206718375.1">
    <property type="nucleotide sequence ID" value="NZ_CP071091.1"/>
</dbReference>